<dbReference type="EMBL" id="CAUYUJ010021715">
    <property type="protein sequence ID" value="CAK0906579.1"/>
    <property type="molecule type" value="Genomic_DNA"/>
</dbReference>
<accession>A0ABN9Y296</accession>
<evidence type="ECO:0000313" key="4">
    <source>
        <dbReference type="Proteomes" id="UP001189429"/>
    </source>
</evidence>
<keyword evidence="4" id="KW-1185">Reference proteome</keyword>
<protein>
    <submittedName>
        <fullName evidence="3">Uncharacterized protein</fullName>
    </submittedName>
</protein>
<reference evidence="3" key="1">
    <citation type="submission" date="2023-10" db="EMBL/GenBank/DDBJ databases">
        <authorList>
            <person name="Chen Y."/>
            <person name="Shah S."/>
            <person name="Dougan E. K."/>
            <person name="Thang M."/>
            <person name="Chan C."/>
        </authorList>
    </citation>
    <scope>NUCLEOTIDE SEQUENCE [LARGE SCALE GENOMIC DNA]</scope>
</reference>
<comment type="caution">
    <text evidence="3">The sequence shown here is derived from an EMBL/GenBank/DDBJ whole genome shotgun (WGS) entry which is preliminary data.</text>
</comment>
<feature type="region of interest" description="Disordered" evidence="2">
    <location>
        <begin position="565"/>
        <end position="594"/>
    </location>
</feature>
<evidence type="ECO:0000256" key="2">
    <source>
        <dbReference type="SAM" id="MobiDB-lite"/>
    </source>
</evidence>
<evidence type="ECO:0000256" key="1">
    <source>
        <dbReference type="SAM" id="Coils"/>
    </source>
</evidence>
<organism evidence="3 4">
    <name type="scientific">Prorocentrum cordatum</name>
    <dbReference type="NCBI Taxonomy" id="2364126"/>
    <lineage>
        <taxon>Eukaryota</taxon>
        <taxon>Sar</taxon>
        <taxon>Alveolata</taxon>
        <taxon>Dinophyceae</taxon>
        <taxon>Prorocentrales</taxon>
        <taxon>Prorocentraceae</taxon>
        <taxon>Prorocentrum</taxon>
    </lineage>
</organism>
<name>A0ABN9Y296_9DINO</name>
<sequence>MLAPGSLPTQSVHGAFLAKACGSNPQPTAASGTAVRFSSHGRVPASAATGRLLHSPSRERVPLAAHRVQGPCTASLAAGWARQGELRAATSTSPARRSPSPCANKLRTSYAAAGLIVQGVTSHTQVVSQPGAQPRRLTSPLRAGPLPPFPPAAFAALPSLRRALAACAGAPASATVWRAVRESFQVVERSRSERSSQWGSEEVRRFALSILAAQGVEPLAPLVCWSDAGWGALVSERTTGGCQLGLDAAERLALCVLQRLISELESQATSATAAAPRAALQRSTSPGGLAAWARMSRASAPPVVCHRAPGVAQGTAQGVAVGAGGPGLLAPQWREASPAPSRRPERAEDKGHCQPCATAVEVPEGNFSRVSAASDMTTPRMKESDVASTLACSSQPLQSGGACSALCSDGLQRAEPARYVLTGLSDCVLPGEWHGEVPGGAGVSLSSSAWPLKASVEDAAGLAATAVSTVPVARAPEMGIAAPAGRNADEEHIGEELARLRQALELERAERRQMATQLDALLQRSGLPAVAAGSAPTQPQDQARAPLPLGGCYRTAQDRVSEILAEGRGRDPSLPGGTQGPPRGARDCTGGARSGEEAADCSALECSATTLDFSQIPAGLQPAPPLAADETPAYFNLAAADSQRDAASPLLDSPVASEVPKAPLAPPPAARGLELAGAPVAATAPAATSDVHDARLTDARAILAELERDLAASDLADASAAASLDTSPLDGVNIQAAGHTADGISQLSFYKRRCLELASEVQHRDTEVARLRAALGEAAQESGRGCRSSA</sequence>
<feature type="coiled-coil region" evidence="1">
    <location>
        <begin position="497"/>
        <end position="524"/>
    </location>
</feature>
<proteinExistence type="predicted"/>
<dbReference type="Proteomes" id="UP001189429">
    <property type="component" value="Unassembled WGS sequence"/>
</dbReference>
<evidence type="ECO:0000313" key="3">
    <source>
        <dbReference type="EMBL" id="CAK0906579.1"/>
    </source>
</evidence>
<keyword evidence="1" id="KW-0175">Coiled coil</keyword>
<gene>
    <name evidence="3" type="ORF">PCOR1329_LOCUS81848</name>
</gene>